<keyword evidence="3" id="KW-1185">Reference proteome</keyword>
<evidence type="ECO:0000313" key="2">
    <source>
        <dbReference type="EMBL" id="VUZ45916.1"/>
    </source>
</evidence>
<dbReference type="AlphaFoldDB" id="A0A564YFE3"/>
<feature type="transmembrane region" description="Helical" evidence="1">
    <location>
        <begin position="72"/>
        <end position="98"/>
    </location>
</feature>
<protein>
    <submittedName>
        <fullName evidence="2">Uncharacterized protein</fullName>
    </submittedName>
</protein>
<name>A0A564YFE3_HYMDI</name>
<accession>A0A564YFE3</accession>
<dbReference type="EMBL" id="CABIJS010000199">
    <property type="protein sequence ID" value="VUZ45916.1"/>
    <property type="molecule type" value="Genomic_DNA"/>
</dbReference>
<evidence type="ECO:0000313" key="3">
    <source>
        <dbReference type="Proteomes" id="UP000321570"/>
    </source>
</evidence>
<gene>
    <name evidence="2" type="ORF">WMSIL1_LOCUS5943</name>
</gene>
<keyword evidence="1" id="KW-0472">Membrane</keyword>
<evidence type="ECO:0000256" key="1">
    <source>
        <dbReference type="SAM" id="Phobius"/>
    </source>
</evidence>
<dbReference type="Proteomes" id="UP000321570">
    <property type="component" value="Unassembled WGS sequence"/>
</dbReference>
<sequence>ALLFQGSAPLNSRASSLSSAFIEAAKSSTSALMVEDNSPYSSPARENKTGIVHSSRRLPATDSIPTSRKILIFLYVCFRAFTIFLFTFSVGLSVLLSIESESFKTLISCVQNAKGDRIRELATQETIRRTFSVQSARRTASPWLQELRQIEKASDMELSRQTAYFIQQTSTCEMQELRASGEVGLSMAEVANLVTARSDINISGNRLSP</sequence>
<keyword evidence="1" id="KW-0812">Transmembrane</keyword>
<proteinExistence type="predicted"/>
<reference evidence="2 3" key="1">
    <citation type="submission" date="2019-07" db="EMBL/GenBank/DDBJ databases">
        <authorList>
            <person name="Jastrzebski P J."/>
            <person name="Paukszto L."/>
            <person name="Jastrzebski P J."/>
        </authorList>
    </citation>
    <scope>NUCLEOTIDE SEQUENCE [LARGE SCALE GENOMIC DNA]</scope>
    <source>
        <strain evidence="2 3">WMS-il1</strain>
    </source>
</reference>
<feature type="non-terminal residue" evidence="2">
    <location>
        <position position="1"/>
    </location>
</feature>
<organism evidence="2 3">
    <name type="scientific">Hymenolepis diminuta</name>
    <name type="common">Rat tapeworm</name>
    <dbReference type="NCBI Taxonomy" id="6216"/>
    <lineage>
        <taxon>Eukaryota</taxon>
        <taxon>Metazoa</taxon>
        <taxon>Spiralia</taxon>
        <taxon>Lophotrochozoa</taxon>
        <taxon>Platyhelminthes</taxon>
        <taxon>Cestoda</taxon>
        <taxon>Eucestoda</taxon>
        <taxon>Cyclophyllidea</taxon>
        <taxon>Hymenolepididae</taxon>
        <taxon>Hymenolepis</taxon>
    </lineage>
</organism>
<feature type="non-terminal residue" evidence="2">
    <location>
        <position position="209"/>
    </location>
</feature>
<keyword evidence="1" id="KW-1133">Transmembrane helix</keyword>